<dbReference type="GO" id="GO:0008305">
    <property type="term" value="C:integrin complex"/>
    <property type="evidence" value="ECO:0007669"/>
    <property type="project" value="InterPro"/>
</dbReference>
<dbReference type="GeneTree" id="ENSGT00940000154838"/>
<evidence type="ECO:0000256" key="16">
    <source>
        <dbReference type="RuleBase" id="RU003762"/>
    </source>
</evidence>
<feature type="transmembrane region" description="Helical" evidence="16">
    <location>
        <begin position="1099"/>
        <end position="1122"/>
    </location>
</feature>
<keyword evidence="6" id="KW-0677">Repeat</keyword>
<feature type="repeat" description="FG-GAP" evidence="15">
    <location>
        <begin position="509"/>
        <end position="555"/>
    </location>
</feature>
<evidence type="ECO:0000256" key="10">
    <source>
        <dbReference type="ARBA" id="ARBA00023037"/>
    </source>
</evidence>
<dbReference type="InterPro" id="IPR013649">
    <property type="entry name" value="Integrin_alpha_Ig-like_1"/>
</dbReference>
<dbReference type="RefSeq" id="XP_017539939.1">
    <property type="nucleotide sequence ID" value="XM_017684450.2"/>
</dbReference>
<accession>A0A3B4BXH1</accession>
<keyword evidence="5 16" id="KW-0732">Signal</keyword>
<dbReference type="GO" id="GO:0009897">
    <property type="term" value="C:external side of plasma membrane"/>
    <property type="evidence" value="ECO:0007669"/>
    <property type="project" value="TreeGrafter"/>
</dbReference>
<keyword evidence="10 16" id="KW-0401">Integrin</keyword>
<reference evidence="19" key="3">
    <citation type="submission" date="2025-09" db="UniProtKB">
        <authorList>
            <consortium name="Ensembl"/>
        </authorList>
    </citation>
    <scope>IDENTIFICATION</scope>
</reference>
<keyword evidence="3 16" id="KW-0812">Transmembrane</keyword>
<evidence type="ECO:0000256" key="8">
    <source>
        <dbReference type="ARBA" id="ARBA00022889"/>
    </source>
</evidence>
<feature type="repeat" description="FG-GAP" evidence="15">
    <location>
        <begin position="560"/>
        <end position="620"/>
    </location>
</feature>
<feature type="repeat" description="FG-GAP" evidence="15">
    <location>
        <begin position="436"/>
        <end position="498"/>
    </location>
</feature>
<evidence type="ECO:0000256" key="7">
    <source>
        <dbReference type="ARBA" id="ARBA00022837"/>
    </source>
</evidence>
<dbReference type="PANTHER" id="PTHR23220:SF84">
    <property type="entry name" value="INTEGRIN ALPHA-L"/>
    <property type="match status" value="1"/>
</dbReference>
<dbReference type="Gene3D" id="2.130.10.130">
    <property type="entry name" value="Integrin alpha, N-terminal"/>
    <property type="match status" value="1"/>
</dbReference>
<dbReference type="GO" id="GO:0046872">
    <property type="term" value="F:metal ion binding"/>
    <property type="evidence" value="ECO:0007669"/>
    <property type="project" value="UniProtKB-KW"/>
</dbReference>
<evidence type="ECO:0000313" key="19">
    <source>
        <dbReference type="Ensembl" id="ENSPNAP00000004387.1"/>
    </source>
</evidence>
<dbReference type="OrthoDB" id="5317514at2759"/>
<dbReference type="Gene3D" id="2.60.40.1530">
    <property type="entry name" value="ntegrin, alpha v. Chain A, domain 4"/>
    <property type="match status" value="1"/>
</dbReference>
<proteinExistence type="inferred from homology"/>
<dbReference type="PROSITE" id="PS51470">
    <property type="entry name" value="FG_GAP"/>
    <property type="match status" value="3"/>
</dbReference>
<evidence type="ECO:0000256" key="11">
    <source>
        <dbReference type="ARBA" id="ARBA00023136"/>
    </source>
</evidence>
<evidence type="ECO:0000256" key="9">
    <source>
        <dbReference type="ARBA" id="ARBA00022989"/>
    </source>
</evidence>
<dbReference type="CTD" id="557935"/>
<name>A0A3B4BXH1_PYGNA</name>
<keyword evidence="8 16" id="KW-0130">Cell adhesion</keyword>
<dbReference type="Pfam" id="PF20805">
    <property type="entry name" value="Integrin_A_Ig_2"/>
    <property type="match status" value="1"/>
</dbReference>
<dbReference type="OMA" id="TVCFQLK"/>
<feature type="signal peptide" evidence="16">
    <location>
        <begin position="1"/>
        <end position="19"/>
    </location>
</feature>
<keyword evidence="11 16" id="KW-0472">Membrane</keyword>
<dbReference type="InterPro" id="IPR013519">
    <property type="entry name" value="Int_alpha_beta-p"/>
</dbReference>
<dbReference type="Proteomes" id="UP001501920">
    <property type="component" value="Chromosome 12"/>
</dbReference>
<dbReference type="Pfam" id="PF00092">
    <property type="entry name" value="VWA"/>
    <property type="match status" value="1"/>
</dbReference>
<dbReference type="InterPro" id="IPR048633">
    <property type="entry name" value="ITGAX-like_Ig_3"/>
</dbReference>
<dbReference type="SMART" id="SM00327">
    <property type="entry name" value="VWA"/>
    <property type="match status" value="1"/>
</dbReference>
<evidence type="ECO:0000256" key="2">
    <source>
        <dbReference type="ARBA" id="ARBA00008054"/>
    </source>
</evidence>
<sequence>MERMRLLVLLFCAVLVSDGFNIDVTNPERFSGSEEGFFGYRVLQYQSDSDKQIIVSAPLRRSTNEKASGAIYSCTLNTANCTLLYQQDSSDAQFFGMSMALRSTPSASLTSCSPSLAHNCDGNSYLNGICYNFNSQLNLIANKTVAFQECTKSVVNLVFLFDGSSSMKTEDFKKNKNFIWKITTQLNNSFFKFAAVQFSAVPRTVFTFNDYMNGTAQKKLDEEEHMKDLTNTHQAIDYVLVNLFNNLSSGADPDARKALVIITDGTPTDFNTKDVIKRCEVKHITRFVIGVGNVDIKKLRIFSSAPKENNTFQIDDYSGLEGLLDKLQNKIYNIEGDQSGGHREWTKELSQSGFSAVYDKDVLVLGAVGSNKWRGMLYEVGATEVEIKDPKLNNDSYMGYSTAVGLRGKVSLLFSGAPRSNYNGQVTLFRKQNTWDITTRVKGEQVGSYFGASLCLLDLDSDGETDFLVVGAPLYYQAQPRREGRMYVYRLTNEMELEKVLEVSDCVQGQFAATVTSVADLNGDELQDIAVGAPLEDSGKGAVYIYLGNRTQGIRPNYSQRILARTISENLQQFGVAIDGVMDMEGDGLTDIAVGARGTVMLLKARPVLSVSAHLKFSPSEISLDNFDCLAQIDDPIEAVTLSACFSVEEKTQSTGAVSRGLNVSYEVRADPVRQWSRAFFIKKDKTSRSLLSSVLLDSPYSCFNHTVYMPSCVKDTVSPVLIRLNFSQAEQQPSSSNAILNIDSRTTANVEIPFQRNCGNVSCVADLQLDFNFLNKTLLVVDQSYFIITVSLLNKGDDSFNTSVELRYPEGLSLSKFDTIKASRRTLSSCGDRDDGALDKTTCSISLPVYRKGTSALFQATFRISGSYRWSDMMEMTLVASSSNNGNQTNGTVTKTLPVQFAVDVAIKLDSDHSVTYLNISLDDKGPKPVDIVYEVINNGVKSLPVSVKFMMPSKIGENFILRNHSITKPENPTDCSFRKKNDSANPMACNLTEETDPALCLNQKSCVKFECPSFCLEKESHVKFELKAQLTFLNPKQFTQRFHFSKFSLEDSFSSSAKLDFDKKLYHQIDNGPQDDGSKHHKAQASVKAELIIPPDMHMIVGSGAGGGLLLFIIFFVLLWKCGFFKRKRPGEEDGECAGREAQLEEKEKNPNDCNSQNEETSSKPDDKLLSSNGSENGGAPASEAVKGESGE</sequence>
<dbReference type="PROSITE" id="PS50234">
    <property type="entry name" value="VWFA"/>
    <property type="match status" value="1"/>
</dbReference>
<comment type="subcellular location">
    <subcellularLocation>
        <location evidence="1 16">Membrane</location>
        <topology evidence="1 16">Single-pass type I membrane protein</topology>
    </subcellularLocation>
</comment>
<dbReference type="GeneID" id="108412435"/>
<dbReference type="PANTHER" id="PTHR23220">
    <property type="entry name" value="INTEGRIN ALPHA"/>
    <property type="match status" value="1"/>
</dbReference>
<dbReference type="GO" id="GO:0005178">
    <property type="term" value="F:integrin binding"/>
    <property type="evidence" value="ECO:0007669"/>
    <property type="project" value="TreeGrafter"/>
</dbReference>
<dbReference type="InterPro" id="IPR028994">
    <property type="entry name" value="Integrin_alpha_N"/>
</dbReference>
<dbReference type="SUPFAM" id="SSF69318">
    <property type="entry name" value="Integrin alpha N-terminal domain"/>
    <property type="match status" value="1"/>
</dbReference>
<dbReference type="AlphaFoldDB" id="A0A3B4BXH1"/>
<dbReference type="Ensembl" id="ENSPNAT00000007098.2">
    <property type="protein sequence ID" value="ENSPNAP00000004387.1"/>
    <property type="gene ID" value="ENSPNAG00000010828.2"/>
</dbReference>
<dbReference type="InterPro" id="IPR000413">
    <property type="entry name" value="Integrin_alpha"/>
</dbReference>
<dbReference type="PRINTS" id="PR01185">
    <property type="entry name" value="INTEGRINA"/>
</dbReference>
<dbReference type="InterPro" id="IPR032695">
    <property type="entry name" value="Integrin_dom_sf"/>
</dbReference>
<keyword evidence="7" id="KW-0106">Calcium</keyword>
<dbReference type="Pfam" id="PF21520">
    <property type="entry name" value="ITGAX-like_Ig_3"/>
    <property type="match status" value="1"/>
</dbReference>
<dbReference type="InterPro" id="IPR002035">
    <property type="entry name" value="VWF_A"/>
</dbReference>
<dbReference type="Pfam" id="PF01839">
    <property type="entry name" value="FG-GAP"/>
    <property type="match status" value="2"/>
</dbReference>
<evidence type="ECO:0000256" key="15">
    <source>
        <dbReference type="PROSITE-ProRule" id="PRU00803"/>
    </source>
</evidence>
<keyword evidence="4" id="KW-0479">Metal-binding</keyword>
<keyword evidence="13 16" id="KW-0675">Receptor</keyword>
<evidence type="ECO:0000256" key="1">
    <source>
        <dbReference type="ARBA" id="ARBA00004479"/>
    </source>
</evidence>
<evidence type="ECO:0000256" key="4">
    <source>
        <dbReference type="ARBA" id="ARBA00022723"/>
    </source>
</evidence>
<keyword evidence="12" id="KW-1015">Disulfide bond</keyword>
<evidence type="ECO:0000256" key="17">
    <source>
        <dbReference type="SAM" id="MobiDB-lite"/>
    </source>
</evidence>
<feature type="compositionally biased region" description="Basic and acidic residues" evidence="17">
    <location>
        <begin position="1139"/>
        <end position="1153"/>
    </location>
</feature>
<evidence type="ECO:0000256" key="6">
    <source>
        <dbReference type="ARBA" id="ARBA00022737"/>
    </source>
</evidence>
<evidence type="ECO:0000313" key="20">
    <source>
        <dbReference type="Proteomes" id="UP001501920"/>
    </source>
</evidence>
<keyword evidence="20" id="KW-1185">Reference proteome</keyword>
<dbReference type="Pfam" id="PF08441">
    <property type="entry name" value="Integrin_A_Ig_1"/>
    <property type="match status" value="1"/>
</dbReference>
<dbReference type="GO" id="GO:0007160">
    <property type="term" value="P:cell-matrix adhesion"/>
    <property type="evidence" value="ECO:0007669"/>
    <property type="project" value="TreeGrafter"/>
</dbReference>
<feature type="region of interest" description="Disordered" evidence="17">
    <location>
        <begin position="1132"/>
        <end position="1194"/>
    </location>
</feature>
<dbReference type="InterPro" id="IPR013517">
    <property type="entry name" value="FG-GAP"/>
</dbReference>
<reference evidence="19 20" key="1">
    <citation type="submission" date="2020-10" db="EMBL/GenBank/DDBJ databases">
        <title>Pygocentrus nattereri (red-bellied piranha) genome, fPygNat1, primary haplotype.</title>
        <authorList>
            <person name="Myers G."/>
            <person name="Meyer A."/>
            <person name="Karagic N."/>
            <person name="Pippel M."/>
            <person name="Winkler S."/>
            <person name="Tracey A."/>
            <person name="Wood J."/>
            <person name="Formenti G."/>
            <person name="Howe K."/>
            <person name="Fedrigo O."/>
            <person name="Jarvis E.D."/>
        </authorList>
    </citation>
    <scope>NUCLEOTIDE SEQUENCE [LARGE SCALE GENOMIC DNA]</scope>
</reference>
<keyword evidence="9 16" id="KW-1133">Transmembrane helix</keyword>
<dbReference type="Gene3D" id="2.60.40.1460">
    <property type="entry name" value="Integrin domains. Chain A, domain 2"/>
    <property type="match status" value="1"/>
</dbReference>
<dbReference type="PRINTS" id="PR00453">
    <property type="entry name" value="VWFADOMAIN"/>
</dbReference>
<evidence type="ECO:0000256" key="12">
    <source>
        <dbReference type="ARBA" id="ARBA00023157"/>
    </source>
</evidence>
<organism evidence="19 20">
    <name type="scientific">Pygocentrus nattereri</name>
    <name type="common">Red-bellied piranha</name>
    <dbReference type="NCBI Taxonomy" id="42514"/>
    <lineage>
        <taxon>Eukaryota</taxon>
        <taxon>Metazoa</taxon>
        <taxon>Chordata</taxon>
        <taxon>Craniata</taxon>
        <taxon>Vertebrata</taxon>
        <taxon>Euteleostomi</taxon>
        <taxon>Actinopterygii</taxon>
        <taxon>Neopterygii</taxon>
        <taxon>Teleostei</taxon>
        <taxon>Ostariophysi</taxon>
        <taxon>Characiformes</taxon>
        <taxon>Characoidei</taxon>
        <taxon>Pygocentrus</taxon>
    </lineage>
</organism>
<feature type="chain" id="PRO_5017099720" description="VWFA domain-containing protein" evidence="16">
    <location>
        <begin position="20"/>
        <end position="1194"/>
    </location>
</feature>
<reference evidence="19" key="2">
    <citation type="submission" date="2025-08" db="UniProtKB">
        <authorList>
            <consortium name="Ensembl"/>
        </authorList>
    </citation>
    <scope>IDENTIFICATION</scope>
</reference>
<protein>
    <recommendedName>
        <fullName evidence="18">VWFA domain-containing protein</fullName>
    </recommendedName>
</protein>
<dbReference type="GO" id="GO:0007229">
    <property type="term" value="P:integrin-mediated signaling pathway"/>
    <property type="evidence" value="ECO:0007669"/>
    <property type="project" value="UniProtKB-KW"/>
</dbReference>
<dbReference type="STRING" id="42514.ENSPNAP00000004387"/>
<evidence type="ECO:0000256" key="13">
    <source>
        <dbReference type="ARBA" id="ARBA00023170"/>
    </source>
</evidence>
<dbReference type="Gene3D" id="3.40.50.410">
    <property type="entry name" value="von Willebrand factor, type A domain"/>
    <property type="match status" value="1"/>
</dbReference>
<dbReference type="Gene3D" id="1.20.5.930">
    <property type="entry name" value="Bicelle-embedded integrin alpha(iib) transmembrane segment"/>
    <property type="match status" value="1"/>
</dbReference>
<dbReference type="InterPro" id="IPR018184">
    <property type="entry name" value="Integrin_alpha_C_CS"/>
</dbReference>
<dbReference type="Gene3D" id="2.60.40.1510">
    <property type="entry name" value="ntegrin, alpha v. Chain A, domain 3"/>
    <property type="match status" value="1"/>
</dbReference>
<evidence type="ECO:0000256" key="5">
    <source>
        <dbReference type="ARBA" id="ARBA00022729"/>
    </source>
</evidence>
<dbReference type="InterPro" id="IPR036465">
    <property type="entry name" value="vWFA_dom_sf"/>
</dbReference>
<keyword evidence="14" id="KW-0325">Glycoprotein</keyword>
<dbReference type="SMART" id="SM00191">
    <property type="entry name" value="Int_alpha"/>
    <property type="match status" value="5"/>
</dbReference>
<dbReference type="InterPro" id="IPR048285">
    <property type="entry name" value="Integrin_alpha_Ig-like_2"/>
</dbReference>
<evidence type="ECO:0000259" key="18">
    <source>
        <dbReference type="PROSITE" id="PS50234"/>
    </source>
</evidence>
<dbReference type="SUPFAM" id="SSF69179">
    <property type="entry name" value="Integrin domains"/>
    <property type="match status" value="2"/>
</dbReference>
<comment type="similarity">
    <text evidence="2 16">Belongs to the integrin alpha chain family.</text>
</comment>
<feature type="domain" description="VWFA" evidence="18">
    <location>
        <begin position="156"/>
        <end position="327"/>
    </location>
</feature>
<dbReference type="SUPFAM" id="SSF53300">
    <property type="entry name" value="vWA-like"/>
    <property type="match status" value="1"/>
</dbReference>
<dbReference type="PROSITE" id="PS00242">
    <property type="entry name" value="INTEGRIN_ALPHA"/>
    <property type="match status" value="1"/>
</dbReference>
<dbReference type="GO" id="GO:0098609">
    <property type="term" value="P:cell-cell adhesion"/>
    <property type="evidence" value="ECO:0007669"/>
    <property type="project" value="TreeGrafter"/>
</dbReference>
<evidence type="ECO:0000256" key="14">
    <source>
        <dbReference type="ARBA" id="ARBA00023180"/>
    </source>
</evidence>
<dbReference type="GO" id="GO:0033627">
    <property type="term" value="P:cell adhesion mediated by integrin"/>
    <property type="evidence" value="ECO:0007669"/>
    <property type="project" value="TreeGrafter"/>
</dbReference>
<evidence type="ECO:0000256" key="3">
    <source>
        <dbReference type="ARBA" id="ARBA00022692"/>
    </source>
</evidence>